<evidence type="ECO:0000313" key="1">
    <source>
        <dbReference type="EMBL" id="KAG0432031.1"/>
    </source>
</evidence>
<comment type="caution">
    <text evidence="1">The sequence shown here is derived from an EMBL/GenBank/DDBJ whole genome shotgun (WGS) entry which is preliminary data.</text>
</comment>
<gene>
    <name evidence="1" type="ORF">HPB47_021220</name>
</gene>
<feature type="non-terminal residue" evidence="1">
    <location>
        <position position="1"/>
    </location>
</feature>
<dbReference type="EMBL" id="JABSTQ010009181">
    <property type="protein sequence ID" value="KAG0432031.1"/>
    <property type="molecule type" value="Genomic_DNA"/>
</dbReference>
<dbReference type="Proteomes" id="UP000805193">
    <property type="component" value="Unassembled WGS sequence"/>
</dbReference>
<name>A0AC60QD39_IXOPE</name>
<organism evidence="1 2">
    <name type="scientific">Ixodes persulcatus</name>
    <name type="common">Taiga tick</name>
    <dbReference type="NCBI Taxonomy" id="34615"/>
    <lineage>
        <taxon>Eukaryota</taxon>
        <taxon>Metazoa</taxon>
        <taxon>Ecdysozoa</taxon>
        <taxon>Arthropoda</taxon>
        <taxon>Chelicerata</taxon>
        <taxon>Arachnida</taxon>
        <taxon>Acari</taxon>
        <taxon>Parasitiformes</taxon>
        <taxon>Ixodida</taxon>
        <taxon>Ixodoidea</taxon>
        <taxon>Ixodidae</taxon>
        <taxon>Ixodinae</taxon>
        <taxon>Ixodes</taxon>
    </lineage>
</organism>
<accession>A0AC60QD39</accession>
<protein>
    <submittedName>
        <fullName evidence="1">Uncharacterized protein</fullName>
    </submittedName>
</protein>
<evidence type="ECO:0000313" key="2">
    <source>
        <dbReference type="Proteomes" id="UP000805193"/>
    </source>
</evidence>
<keyword evidence="2" id="KW-1185">Reference proteome</keyword>
<proteinExistence type="predicted"/>
<sequence length="711" mass="77823">GQTGARTPPRPWVLTSEGLLELDATDLNREWPGSTLELRLSAIAEETEEPEPEPLKLSLELPRIPVRVRLSDGLQWGRNYEVQLRVVRRRKDSEESATAGVLQRFVFRAYRFQCPPTFSATRYQIRDSAGKAQSASIAAVLASKVDPPCPSAKMAQVDANCFWAEQDGGAQGVAWPYASAVCGEHRSGGHLAQLSSASEVDVVLERSAALATSRRPQLPELLWIAAFLNFSADAFDSNTTTRTRSSCPAWDATARAPTHQDCDRLLVPLCQLHMQVALAAISELSVDILSPTSAMLEWNMSRNSGWQPRGLKLDIWRIVPDEDAQQLTVRSMVLPPGESHASLTNLEPRLEYRITLCPIEGAPSGCKTVLLSTRAAALEGDQPKKAQIDTKPAIEGSPRPSPAVMVIRIMGCCVVLILTGLTLIVFLTSGTAYPDVVAQIFSEFSIMGAYTCVLMTTTDQRQLTEKQCMVAAVCLQFFFLSSFLFLMLESAYMAKLLVGMFPESLPFNNVSVSVAGWGVPAIITGLFAWAFPDKYTRGGQVCWLDLSQVASYSTTVPVGLFVALQLVFLASVFFSARRRRALTCHEFRRARTQLASKWASLILLASTTLSWATGAAAEQHKTRGLFVCFSVSSIMLGVFVITLRISTEDQVRKKLMTKVGLTTAVRDISSGSSVQTWSRSTPTESDASRANTASTLTSPADSYQNVKIFRN</sequence>
<reference evidence="1 2" key="1">
    <citation type="journal article" date="2020" name="Cell">
        <title>Large-Scale Comparative Analyses of Tick Genomes Elucidate Their Genetic Diversity and Vector Capacities.</title>
        <authorList>
            <consortium name="Tick Genome and Microbiome Consortium (TIGMIC)"/>
            <person name="Jia N."/>
            <person name="Wang J."/>
            <person name="Shi W."/>
            <person name="Du L."/>
            <person name="Sun Y."/>
            <person name="Zhan W."/>
            <person name="Jiang J.F."/>
            <person name="Wang Q."/>
            <person name="Zhang B."/>
            <person name="Ji P."/>
            <person name="Bell-Sakyi L."/>
            <person name="Cui X.M."/>
            <person name="Yuan T.T."/>
            <person name="Jiang B.G."/>
            <person name="Yang W.F."/>
            <person name="Lam T.T."/>
            <person name="Chang Q.C."/>
            <person name="Ding S.J."/>
            <person name="Wang X.J."/>
            <person name="Zhu J.G."/>
            <person name="Ruan X.D."/>
            <person name="Zhao L."/>
            <person name="Wei J.T."/>
            <person name="Ye R.Z."/>
            <person name="Que T.C."/>
            <person name="Du C.H."/>
            <person name="Zhou Y.H."/>
            <person name="Cheng J.X."/>
            <person name="Dai P.F."/>
            <person name="Guo W.B."/>
            <person name="Han X.H."/>
            <person name="Huang E.J."/>
            <person name="Li L.F."/>
            <person name="Wei W."/>
            <person name="Gao Y.C."/>
            <person name="Liu J.Z."/>
            <person name="Shao H.Z."/>
            <person name="Wang X."/>
            <person name="Wang C.C."/>
            <person name="Yang T.C."/>
            <person name="Huo Q.B."/>
            <person name="Li W."/>
            <person name="Chen H.Y."/>
            <person name="Chen S.E."/>
            <person name="Zhou L.G."/>
            <person name="Ni X.B."/>
            <person name="Tian J.H."/>
            <person name="Sheng Y."/>
            <person name="Liu T."/>
            <person name="Pan Y.S."/>
            <person name="Xia L.Y."/>
            <person name="Li J."/>
            <person name="Zhao F."/>
            <person name="Cao W.C."/>
        </authorList>
    </citation>
    <scope>NUCLEOTIDE SEQUENCE [LARGE SCALE GENOMIC DNA]</scope>
    <source>
        <strain evidence="1">Iper-2018</strain>
    </source>
</reference>